<gene>
    <name evidence="1" type="ORF">PCON_01575</name>
</gene>
<proteinExistence type="predicted"/>
<sequence length="79" mass="8552">MLSIDPSTVHTTEMKFLLFTAAAFAISISTAPRQSSEVQVSGMPPCLKCHNGGCCPYNWPICCLNSKICGKSMLGLKER</sequence>
<dbReference type="AlphaFoldDB" id="U4LAM2"/>
<accession>U4LAM2</accession>
<dbReference type="Proteomes" id="UP000018144">
    <property type="component" value="Unassembled WGS sequence"/>
</dbReference>
<dbReference type="EMBL" id="HF936161">
    <property type="protein sequence ID" value="CCX15300.1"/>
    <property type="molecule type" value="Genomic_DNA"/>
</dbReference>
<organism evidence="1 2">
    <name type="scientific">Pyronema omphalodes (strain CBS 100304)</name>
    <name type="common">Pyronema confluens</name>
    <dbReference type="NCBI Taxonomy" id="1076935"/>
    <lineage>
        <taxon>Eukaryota</taxon>
        <taxon>Fungi</taxon>
        <taxon>Dikarya</taxon>
        <taxon>Ascomycota</taxon>
        <taxon>Pezizomycotina</taxon>
        <taxon>Pezizomycetes</taxon>
        <taxon>Pezizales</taxon>
        <taxon>Pyronemataceae</taxon>
        <taxon>Pyronema</taxon>
    </lineage>
</organism>
<reference evidence="1 2" key="1">
    <citation type="journal article" date="2013" name="PLoS Genet.">
        <title>The genome and development-dependent transcriptomes of Pyronema confluens: a window into fungal evolution.</title>
        <authorList>
            <person name="Traeger S."/>
            <person name="Altegoer F."/>
            <person name="Freitag M."/>
            <person name="Gabaldon T."/>
            <person name="Kempken F."/>
            <person name="Kumar A."/>
            <person name="Marcet-Houben M."/>
            <person name="Poggeler S."/>
            <person name="Stajich J.E."/>
            <person name="Nowrousian M."/>
        </authorList>
    </citation>
    <scope>NUCLEOTIDE SEQUENCE [LARGE SCALE GENOMIC DNA]</scope>
    <source>
        <strain evidence="2">CBS 100304</strain>
        <tissue evidence="1">Vegetative mycelium</tissue>
    </source>
</reference>
<evidence type="ECO:0000313" key="1">
    <source>
        <dbReference type="EMBL" id="CCX15300.1"/>
    </source>
</evidence>
<evidence type="ECO:0000313" key="2">
    <source>
        <dbReference type="Proteomes" id="UP000018144"/>
    </source>
</evidence>
<dbReference type="OrthoDB" id="10424017at2759"/>
<protein>
    <submittedName>
        <fullName evidence="1">Uncharacterized protein</fullName>
    </submittedName>
</protein>
<keyword evidence="2" id="KW-1185">Reference proteome</keyword>
<name>U4LAM2_PYROM</name>